<evidence type="ECO:0000313" key="1">
    <source>
        <dbReference type="Proteomes" id="UP000036681"/>
    </source>
</evidence>
<reference evidence="2" key="1">
    <citation type="submission" date="2017-02" db="UniProtKB">
        <authorList>
            <consortium name="WormBaseParasite"/>
        </authorList>
    </citation>
    <scope>IDENTIFICATION</scope>
</reference>
<proteinExistence type="predicted"/>
<organism evidence="1 2">
    <name type="scientific">Ascaris lumbricoides</name>
    <name type="common">Giant roundworm</name>
    <dbReference type="NCBI Taxonomy" id="6252"/>
    <lineage>
        <taxon>Eukaryota</taxon>
        <taxon>Metazoa</taxon>
        <taxon>Ecdysozoa</taxon>
        <taxon>Nematoda</taxon>
        <taxon>Chromadorea</taxon>
        <taxon>Rhabditida</taxon>
        <taxon>Spirurina</taxon>
        <taxon>Ascaridomorpha</taxon>
        <taxon>Ascaridoidea</taxon>
        <taxon>Ascarididae</taxon>
        <taxon>Ascaris</taxon>
    </lineage>
</organism>
<sequence>MNDGLPPRVKAAERVAFSRPLRVCLLLLLMTCGGLEWFALAKQPEEHSRVVPPQRGCLLLGKDCRRPFCCWIIRLILQLEHAFTLHIRLSDK</sequence>
<keyword evidence="1" id="KW-1185">Reference proteome</keyword>
<dbReference type="Proteomes" id="UP000036681">
    <property type="component" value="Unplaced"/>
</dbReference>
<dbReference type="WBParaSite" id="ALUE_0001182501-mRNA-1">
    <property type="protein sequence ID" value="ALUE_0001182501-mRNA-1"/>
    <property type="gene ID" value="ALUE_0001182501"/>
</dbReference>
<evidence type="ECO:0000313" key="2">
    <source>
        <dbReference type="WBParaSite" id="ALUE_0001182501-mRNA-1"/>
    </source>
</evidence>
<accession>A0A0M3I4S0</accession>
<protein>
    <submittedName>
        <fullName evidence="2">Secreted protein</fullName>
    </submittedName>
</protein>
<name>A0A0M3I4S0_ASCLU</name>
<dbReference type="AlphaFoldDB" id="A0A0M3I4S0"/>